<gene>
    <name evidence="9" type="ORF">WJX75_007040</name>
</gene>
<evidence type="ECO:0000313" key="9">
    <source>
        <dbReference type="EMBL" id="KAK9908381.1"/>
    </source>
</evidence>
<evidence type="ECO:0000256" key="3">
    <source>
        <dbReference type="ARBA" id="ARBA00023015"/>
    </source>
</evidence>
<dbReference type="SUPFAM" id="SSF57959">
    <property type="entry name" value="Leucine zipper domain"/>
    <property type="match status" value="1"/>
</dbReference>
<keyword evidence="6" id="KW-0539">Nucleus</keyword>
<dbReference type="Gene3D" id="1.20.5.170">
    <property type="match status" value="1"/>
</dbReference>
<dbReference type="CDD" id="cd14704">
    <property type="entry name" value="bZIP_HY5-like"/>
    <property type="match status" value="1"/>
</dbReference>
<protein>
    <recommendedName>
        <fullName evidence="8">BZIP domain-containing protein</fullName>
    </recommendedName>
</protein>
<dbReference type="PROSITE" id="PS00036">
    <property type="entry name" value="BZIP_BASIC"/>
    <property type="match status" value="1"/>
</dbReference>
<sequence>MSFEGPHKFDASHFVGAFAKPDVGMPMASPMDQNIVPQHPGVPHRLNSIEKQELELARRRAEKAAEGKRANAAAARARRRATRPRVDERIGVDGDGEGEASQGEEDDLEAKLAATKDEKEAKRLRRLLRNRVSAQQARERKKSYVSNLEAQAKQSDQLVAKLQQEVKTLERENVMLRQVIRNMQGGGAKGTEAS</sequence>
<evidence type="ECO:0000256" key="7">
    <source>
        <dbReference type="SAM" id="MobiDB-lite"/>
    </source>
</evidence>
<dbReference type="InterPro" id="IPR044280">
    <property type="entry name" value="Hac1/HY5"/>
</dbReference>
<name>A0ABR2YNA0_9CHLO</name>
<organism evidence="9 10">
    <name type="scientific">Coccomyxa subellipsoidea</name>
    <dbReference type="NCBI Taxonomy" id="248742"/>
    <lineage>
        <taxon>Eukaryota</taxon>
        <taxon>Viridiplantae</taxon>
        <taxon>Chlorophyta</taxon>
        <taxon>core chlorophytes</taxon>
        <taxon>Trebouxiophyceae</taxon>
        <taxon>Trebouxiophyceae incertae sedis</taxon>
        <taxon>Coccomyxaceae</taxon>
        <taxon>Coccomyxa</taxon>
    </lineage>
</organism>
<evidence type="ECO:0000256" key="5">
    <source>
        <dbReference type="ARBA" id="ARBA00023163"/>
    </source>
</evidence>
<keyword evidence="3" id="KW-0805">Transcription regulation</keyword>
<feature type="domain" description="BZIP" evidence="8">
    <location>
        <begin position="120"/>
        <end position="183"/>
    </location>
</feature>
<feature type="region of interest" description="Disordered" evidence="7">
    <location>
        <begin position="58"/>
        <end position="155"/>
    </location>
</feature>
<comment type="caution">
    <text evidence="9">The sequence shown here is derived from an EMBL/GenBank/DDBJ whole genome shotgun (WGS) entry which is preliminary data.</text>
</comment>
<keyword evidence="4" id="KW-0238">DNA-binding</keyword>
<evidence type="ECO:0000256" key="1">
    <source>
        <dbReference type="ARBA" id="ARBA00004123"/>
    </source>
</evidence>
<evidence type="ECO:0000259" key="8">
    <source>
        <dbReference type="PROSITE" id="PS50217"/>
    </source>
</evidence>
<evidence type="ECO:0000313" key="10">
    <source>
        <dbReference type="Proteomes" id="UP001491310"/>
    </source>
</evidence>
<evidence type="ECO:0000256" key="6">
    <source>
        <dbReference type="ARBA" id="ARBA00023242"/>
    </source>
</evidence>
<reference evidence="9 10" key="1">
    <citation type="journal article" date="2024" name="Nat. Commun.">
        <title>Phylogenomics reveals the evolutionary origins of lichenization in chlorophyte algae.</title>
        <authorList>
            <person name="Puginier C."/>
            <person name="Libourel C."/>
            <person name="Otte J."/>
            <person name="Skaloud P."/>
            <person name="Haon M."/>
            <person name="Grisel S."/>
            <person name="Petersen M."/>
            <person name="Berrin J.G."/>
            <person name="Delaux P.M."/>
            <person name="Dal Grande F."/>
            <person name="Keller J."/>
        </authorList>
    </citation>
    <scope>NUCLEOTIDE SEQUENCE [LARGE SCALE GENOMIC DNA]</scope>
    <source>
        <strain evidence="9 10">SAG 216-7</strain>
    </source>
</reference>
<comment type="similarity">
    <text evidence="2">Belongs to the bZIP family.</text>
</comment>
<feature type="compositionally biased region" description="Basic and acidic residues" evidence="7">
    <location>
        <begin position="58"/>
        <end position="69"/>
    </location>
</feature>
<keyword evidence="10" id="KW-1185">Reference proteome</keyword>
<feature type="compositionally biased region" description="Acidic residues" evidence="7">
    <location>
        <begin position="94"/>
        <end position="108"/>
    </location>
</feature>
<keyword evidence="5" id="KW-0804">Transcription</keyword>
<dbReference type="PANTHER" id="PTHR46714">
    <property type="entry name" value="TRANSCRIPTIONAL ACTIVATOR HAC1"/>
    <property type="match status" value="1"/>
</dbReference>
<accession>A0ABR2YNA0</accession>
<proteinExistence type="inferred from homology"/>
<evidence type="ECO:0000256" key="4">
    <source>
        <dbReference type="ARBA" id="ARBA00023125"/>
    </source>
</evidence>
<dbReference type="Pfam" id="PF00170">
    <property type="entry name" value="bZIP_1"/>
    <property type="match status" value="1"/>
</dbReference>
<dbReference type="SMART" id="SM00338">
    <property type="entry name" value="BRLZ"/>
    <property type="match status" value="1"/>
</dbReference>
<dbReference type="PANTHER" id="PTHR46714:SF6">
    <property type="entry name" value="TRANSCRIPTIONAL ACTIVATOR HAC1"/>
    <property type="match status" value="1"/>
</dbReference>
<dbReference type="InterPro" id="IPR046347">
    <property type="entry name" value="bZIP_sf"/>
</dbReference>
<dbReference type="Proteomes" id="UP001491310">
    <property type="component" value="Unassembled WGS sequence"/>
</dbReference>
<comment type="subcellular location">
    <subcellularLocation>
        <location evidence="1">Nucleus</location>
    </subcellularLocation>
</comment>
<evidence type="ECO:0000256" key="2">
    <source>
        <dbReference type="ARBA" id="ARBA00007163"/>
    </source>
</evidence>
<dbReference type="PROSITE" id="PS50217">
    <property type="entry name" value="BZIP"/>
    <property type="match status" value="1"/>
</dbReference>
<dbReference type="EMBL" id="JALJOT010000008">
    <property type="protein sequence ID" value="KAK9908381.1"/>
    <property type="molecule type" value="Genomic_DNA"/>
</dbReference>
<feature type="compositionally biased region" description="Polar residues" evidence="7">
    <location>
        <begin position="144"/>
        <end position="155"/>
    </location>
</feature>
<dbReference type="InterPro" id="IPR004827">
    <property type="entry name" value="bZIP"/>
</dbReference>